<keyword evidence="5" id="KW-0235">DNA replication</keyword>
<evidence type="ECO:0000256" key="2">
    <source>
        <dbReference type="ARBA" id="ARBA00017703"/>
    </source>
</evidence>
<proteinExistence type="inferred from homology"/>
<dbReference type="AlphaFoldDB" id="C6L9U8"/>
<evidence type="ECO:0000256" key="8">
    <source>
        <dbReference type="ARBA" id="ARBA00049244"/>
    </source>
</evidence>
<accession>C6L9U8</accession>
<keyword evidence="12" id="KW-1185">Reference proteome</keyword>
<dbReference type="GO" id="GO:0009360">
    <property type="term" value="C:DNA polymerase III complex"/>
    <property type="evidence" value="ECO:0007669"/>
    <property type="project" value="InterPro"/>
</dbReference>
<keyword evidence="6" id="KW-0239">DNA-directed DNA polymerase</keyword>
<sequence length="324" mass="37362">MKNLIQDLKNNDFKNIYLLCGEEDYLKKQYKHRLQEALVAPEDTVNLNCYAGKNISVNELIDQAETLPFFAERRLLVIEDSGFFKSASAQLAQYLENVPPTTYFLFVEDEVDKRQKLYKAVKNHGRIVEFKRQTEDTLSRWILGILKKENRNITRRALELFLEKTGTDMNNISTELEKLLCYTMEKEVITPKDVEEICTTQTVNKIFEMVNAVSAGNNRRALDLYYDLLALKEPPMRILFLVTRQFNQLLQVKGLRSQGYDADSIAGKLGIQRFVAQGCVRQSERFTEAQLRRLVTQCVETEEAVKTGNLNEKLGVELILAKKS</sequence>
<evidence type="ECO:0000259" key="10">
    <source>
        <dbReference type="Pfam" id="PF21694"/>
    </source>
</evidence>
<evidence type="ECO:0000313" key="12">
    <source>
        <dbReference type="Proteomes" id="UP000005561"/>
    </source>
</evidence>
<protein>
    <recommendedName>
        <fullName evidence="2">DNA polymerase III subunit delta</fullName>
        <ecNumber evidence="1">2.7.7.7</ecNumber>
    </recommendedName>
</protein>
<evidence type="ECO:0000256" key="6">
    <source>
        <dbReference type="ARBA" id="ARBA00022932"/>
    </source>
</evidence>
<dbReference type="InterPro" id="IPR027417">
    <property type="entry name" value="P-loop_NTPase"/>
</dbReference>
<comment type="catalytic activity">
    <reaction evidence="8">
        <text>DNA(n) + a 2'-deoxyribonucleoside 5'-triphosphate = DNA(n+1) + diphosphate</text>
        <dbReference type="Rhea" id="RHEA:22508"/>
        <dbReference type="Rhea" id="RHEA-COMP:17339"/>
        <dbReference type="Rhea" id="RHEA-COMP:17340"/>
        <dbReference type="ChEBI" id="CHEBI:33019"/>
        <dbReference type="ChEBI" id="CHEBI:61560"/>
        <dbReference type="ChEBI" id="CHEBI:173112"/>
        <dbReference type="EC" id="2.7.7.7"/>
    </reaction>
</comment>
<evidence type="ECO:0000256" key="7">
    <source>
        <dbReference type="ARBA" id="ARBA00034754"/>
    </source>
</evidence>
<evidence type="ECO:0000256" key="1">
    <source>
        <dbReference type="ARBA" id="ARBA00012417"/>
    </source>
</evidence>
<dbReference type="Gene3D" id="1.10.8.60">
    <property type="match status" value="1"/>
</dbReference>
<dbReference type="RefSeq" id="WP_006860190.1">
    <property type="nucleotide sequence ID" value="NZ_ACCL02000002.1"/>
</dbReference>
<feature type="domain" description="DNA polymerase III delta N-terminal" evidence="9">
    <location>
        <begin position="17"/>
        <end position="131"/>
    </location>
</feature>
<feature type="domain" description="DNA polymerase III delta subunit-like C-terminal" evidence="10">
    <location>
        <begin position="204"/>
        <end position="322"/>
    </location>
</feature>
<dbReference type="STRING" id="168384.SAMN05660368_03574"/>
<dbReference type="eggNOG" id="COG1466">
    <property type="taxonomic scope" value="Bacteria"/>
</dbReference>
<organism evidence="11 12">
    <name type="scientific">Marvinbryantia formatexigens DSM 14469</name>
    <dbReference type="NCBI Taxonomy" id="478749"/>
    <lineage>
        <taxon>Bacteria</taxon>
        <taxon>Bacillati</taxon>
        <taxon>Bacillota</taxon>
        <taxon>Clostridia</taxon>
        <taxon>Lachnospirales</taxon>
        <taxon>Lachnospiraceae</taxon>
        <taxon>Marvinbryantia</taxon>
    </lineage>
</organism>
<reference evidence="11" key="1">
    <citation type="submission" date="2009-07" db="EMBL/GenBank/DDBJ databases">
        <authorList>
            <person name="Weinstock G."/>
            <person name="Sodergren E."/>
            <person name="Clifton S."/>
            <person name="Fulton L."/>
            <person name="Fulton B."/>
            <person name="Courtney L."/>
            <person name="Fronick C."/>
            <person name="Harrison M."/>
            <person name="Strong C."/>
            <person name="Farmer C."/>
            <person name="Delahaunty K."/>
            <person name="Markovic C."/>
            <person name="Hall O."/>
            <person name="Minx P."/>
            <person name="Tomlinson C."/>
            <person name="Mitreva M."/>
            <person name="Nelson J."/>
            <person name="Hou S."/>
            <person name="Wollam A."/>
            <person name="Pepin K.H."/>
            <person name="Johnson M."/>
            <person name="Bhonagiri V."/>
            <person name="Nash W.E."/>
            <person name="Warren W."/>
            <person name="Chinwalla A."/>
            <person name="Mardis E.R."/>
            <person name="Wilson R.K."/>
        </authorList>
    </citation>
    <scope>NUCLEOTIDE SEQUENCE [LARGE SCALE GENOMIC DNA]</scope>
    <source>
        <strain evidence="11">DSM 14469</strain>
    </source>
</reference>
<dbReference type="PANTHER" id="PTHR34388:SF1">
    <property type="entry name" value="DNA POLYMERASE III SUBUNIT DELTA"/>
    <property type="match status" value="1"/>
</dbReference>
<dbReference type="SUPFAM" id="SSF52540">
    <property type="entry name" value="P-loop containing nucleoside triphosphate hydrolases"/>
    <property type="match status" value="1"/>
</dbReference>
<dbReference type="SUPFAM" id="SSF48019">
    <property type="entry name" value="post-AAA+ oligomerization domain-like"/>
    <property type="match status" value="1"/>
</dbReference>
<dbReference type="InterPro" id="IPR048466">
    <property type="entry name" value="DNA_pol3_delta-like_C"/>
</dbReference>
<dbReference type="Gene3D" id="1.20.272.10">
    <property type="match status" value="1"/>
</dbReference>
<dbReference type="GO" id="GO:0003677">
    <property type="term" value="F:DNA binding"/>
    <property type="evidence" value="ECO:0007669"/>
    <property type="project" value="InterPro"/>
</dbReference>
<name>C6L9U8_9FIRM</name>
<dbReference type="InterPro" id="IPR005790">
    <property type="entry name" value="DNA_polIII_delta"/>
</dbReference>
<dbReference type="InterPro" id="IPR010372">
    <property type="entry name" value="DNA_pol3_delta_N"/>
</dbReference>
<evidence type="ECO:0000256" key="4">
    <source>
        <dbReference type="ARBA" id="ARBA00022695"/>
    </source>
</evidence>
<dbReference type="EMBL" id="ACCL02000002">
    <property type="protein sequence ID" value="EET62355.1"/>
    <property type="molecule type" value="Genomic_DNA"/>
</dbReference>
<comment type="caution">
    <text evidence="11">The sequence shown here is derived from an EMBL/GenBank/DDBJ whole genome shotgun (WGS) entry which is preliminary data.</text>
</comment>
<dbReference type="GO" id="GO:0006261">
    <property type="term" value="P:DNA-templated DNA replication"/>
    <property type="evidence" value="ECO:0007669"/>
    <property type="project" value="TreeGrafter"/>
</dbReference>
<keyword evidence="4" id="KW-0548">Nucleotidyltransferase</keyword>
<dbReference type="PANTHER" id="PTHR34388">
    <property type="entry name" value="DNA POLYMERASE III SUBUNIT DELTA"/>
    <property type="match status" value="1"/>
</dbReference>
<evidence type="ECO:0000313" key="11">
    <source>
        <dbReference type="EMBL" id="EET62355.1"/>
    </source>
</evidence>
<dbReference type="NCBIfam" id="TIGR01128">
    <property type="entry name" value="holA"/>
    <property type="match status" value="1"/>
</dbReference>
<dbReference type="Pfam" id="PF06144">
    <property type="entry name" value="DNA_pol3_delta"/>
    <property type="match status" value="1"/>
</dbReference>
<evidence type="ECO:0000259" key="9">
    <source>
        <dbReference type="Pfam" id="PF06144"/>
    </source>
</evidence>
<dbReference type="Pfam" id="PF21694">
    <property type="entry name" value="DNA_pol3_delta_C"/>
    <property type="match status" value="1"/>
</dbReference>
<evidence type="ECO:0000256" key="5">
    <source>
        <dbReference type="ARBA" id="ARBA00022705"/>
    </source>
</evidence>
<dbReference type="EC" id="2.7.7.7" evidence="1"/>
<dbReference type="InterPro" id="IPR008921">
    <property type="entry name" value="DNA_pol3_clamp-load_cplx_C"/>
</dbReference>
<evidence type="ECO:0000256" key="3">
    <source>
        <dbReference type="ARBA" id="ARBA00022679"/>
    </source>
</evidence>
<comment type="similarity">
    <text evidence="7">Belongs to the DNA polymerase HolA subunit family.</text>
</comment>
<gene>
    <name evidence="11" type="ORF">BRYFOR_05388</name>
</gene>
<dbReference type="Proteomes" id="UP000005561">
    <property type="component" value="Unassembled WGS sequence"/>
</dbReference>
<dbReference type="Gene3D" id="3.40.50.300">
    <property type="entry name" value="P-loop containing nucleotide triphosphate hydrolases"/>
    <property type="match status" value="1"/>
</dbReference>
<keyword evidence="3" id="KW-0808">Transferase</keyword>
<dbReference type="OrthoDB" id="9775929at2"/>
<dbReference type="GO" id="GO:0003887">
    <property type="term" value="F:DNA-directed DNA polymerase activity"/>
    <property type="evidence" value="ECO:0007669"/>
    <property type="project" value="UniProtKB-KW"/>
</dbReference>